<dbReference type="RefSeq" id="WP_322474639.1">
    <property type="nucleotide sequence ID" value="NZ_JBHRZG010000024.1"/>
</dbReference>
<protein>
    <recommendedName>
        <fullName evidence="3">DUF11 domain-containing protein</fullName>
    </recommendedName>
</protein>
<reference evidence="2" key="1">
    <citation type="journal article" date="2019" name="Int. J. Syst. Evol. Microbiol.">
        <title>The Global Catalogue of Microorganisms (GCM) 10K type strain sequencing project: providing services to taxonomists for standard genome sequencing and annotation.</title>
        <authorList>
            <consortium name="The Broad Institute Genomics Platform"/>
            <consortium name="The Broad Institute Genome Sequencing Center for Infectious Disease"/>
            <person name="Wu L."/>
            <person name="Ma J."/>
        </authorList>
    </citation>
    <scope>NUCLEOTIDE SEQUENCE [LARGE SCALE GENOMIC DNA]</scope>
    <source>
        <strain evidence="2">CCTCC AB 2017081</strain>
    </source>
</reference>
<evidence type="ECO:0008006" key="3">
    <source>
        <dbReference type="Google" id="ProtNLM"/>
    </source>
</evidence>
<gene>
    <name evidence="1" type="ORF">ACFOSB_21015</name>
</gene>
<organism evidence="1 2">
    <name type="scientific">Deinococcus rufus</name>
    <dbReference type="NCBI Taxonomy" id="2136097"/>
    <lineage>
        <taxon>Bacteria</taxon>
        <taxon>Thermotogati</taxon>
        <taxon>Deinococcota</taxon>
        <taxon>Deinococci</taxon>
        <taxon>Deinococcales</taxon>
        <taxon>Deinococcaceae</taxon>
        <taxon>Deinococcus</taxon>
    </lineage>
</organism>
<sequence>MTPHPESRRAARHRPGTALLGALLLGTPVLGAHAAPVALRTALSGPGAPAVRATLDLTAGGATRTVTVPEGGTLLDLPPGPVRVTLRGGGATVETQDFTVTPQGADVTVVVAPAVTVQATLPESAAPGDTVTARITLRNDYVVPLTLTPDLALAPGLMLLRAVNLTRTVAPGAAVTVDVPLLVGAAEDLGVSVNVRGLPARADAQVGGRLPARAELSVVRAGPDQGSPLVNVRNAGQVDGRFPVQMQASGVQGAHLLLDGQPLAGGTLDVPAGEHANLTVAGVPLTADAQVTVTVGGVSTRVPVPAADAPLGAALTVSPTDPLPGETVTATLTVTNRTGGPVTGPLDVHAPTWLALTGPGGTVTLPDGDSELTWTGTVPFGPAARADVSVRGSGPLAAVQGTQTVTRTLLTVRTGEDPEPAVAGSVGLLPIFVRNPVNRAVTVTVRPDSARGADSGPPAVLDLESYGAVVSNISVQGDVAGTTSVTVTPLVEGVPAGVPQAGHVTFTPALQAERRSTLAVPFAVQGLTTGTVLAAHLPPEGTRVVPGSAAVLAPGGRVTLPDPLVGPDGQLYWSLPAGVYGGILQYDVAHAGTLDAPAPLALTARVGDRDILLAGALSSADLARATPLRGAERDSLIRFPRDGMVLPEGGRTDVILEGPADVPVRVTVNGVEVPEERVGEAGRTFDRERLVYVGLPMQVGANVIEVQYGALSDRVQVFVPGAATRLNVTLEDGAVADGARPVVLLVRSLDAQNLPSGLGQATVSTTLEPLDPDADPATPGYQVNLQGGVARVRLEAVTSAQTLEADAMLGELRTRAALFIPVPQQVTASYQVSAGATYSARAGLRSTLVARGYGEFPLGGGQMQVAADTEQLPALTSAGTPQRRYPLTGSGSEARTALSSDVGLAFRYERRELSVGYYDGPLNVPAQSGLPNASALRVTANDGPVTLHAVAARLPGGTVTDTFVPDGGRQFTLSVPAAPSTERVVLRGTAEQVLVAGRDYTLDAVTGTLTLARTPSLFGADFEKQTLVVTYAPAGEQRTQLGAAVGASYRQGPWSLGASVGAVGDTLAYGVQGRYQRPGVEVTAAYQRGPDSPDGRVSVNGTFQAGRVSGSVNAGGTGDLSRTLTGTAEVAYRPGPFGVRLSGRVLGPQVWTAVQGEWRTPAGVTVSAGPEVRWATGPQGVALNALVGGSVTRGNVTAELTHAQPVVGGDDPLTRFGVSYALSATTTLQGRVQRSGPQGLLSGELGVQQKLGTSNLNVTYQLPGASGQGSRARFGVSAPVVLSKTVSATVNASVLRDLDRGLNTVGAGFTVNYRRDALAGSLGADYTGSVDGHRLGVRGGVTGSVGAHVLSVDGTLQVRPGLGGQVNASHSWRSDRVALLQYHRFNSLETDPTVEGEVALDVVFPPAPGRMGLNLQPSVAYQVPLTRRGDVTVQAGLGVSVPVTDRFGVGVNAYVIAQPGSGQSAGTLGADLRYRVRDDLRLVAGYTMNVAGPQLTGLTPGAGGGIFVRADLFGGR</sequence>
<keyword evidence="2" id="KW-1185">Reference proteome</keyword>
<comment type="caution">
    <text evidence="1">The sequence shown here is derived from an EMBL/GenBank/DDBJ whole genome shotgun (WGS) entry which is preliminary data.</text>
</comment>
<evidence type="ECO:0000313" key="1">
    <source>
        <dbReference type="EMBL" id="MFC3835350.1"/>
    </source>
</evidence>
<dbReference type="Proteomes" id="UP001595803">
    <property type="component" value="Unassembled WGS sequence"/>
</dbReference>
<dbReference type="EMBL" id="JBHRZG010000024">
    <property type="protein sequence ID" value="MFC3835350.1"/>
    <property type="molecule type" value="Genomic_DNA"/>
</dbReference>
<evidence type="ECO:0000313" key="2">
    <source>
        <dbReference type="Proteomes" id="UP001595803"/>
    </source>
</evidence>
<name>A0ABV7ZEY6_9DEIO</name>
<proteinExistence type="predicted"/>
<accession>A0ABV7ZEY6</accession>